<dbReference type="Proteomes" id="UP000824125">
    <property type="component" value="Unassembled WGS sequence"/>
</dbReference>
<dbReference type="Gene3D" id="3.40.50.300">
    <property type="entry name" value="P-loop containing nucleotide triphosphate hydrolases"/>
    <property type="match status" value="1"/>
</dbReference>
<dbReference type="GO" id="GO:0008652">
    <property type="term" value="P:amino acid biosynthetic process"/>
    <property type="evidence" value="ECO:0007669"/>
    <property type="project" value="UniProtKB-KW"/>
</dbReference>
<dbReference type="PANTHER" id="PTHR21087">
    <property type="entry name" value="SHIKIMATE KINASE"/>
    <property type="match status" value="1"/>
</dbReference>
<dbReference type="CDD" id="cd00464">
    <property type="entry name" value="SK"/>
    <property type="match status" value="1"/>
</dbReference>
<name>A0A9D1MW62_9FIRM</name>
<dbReference type="GO" id="GO:0009073">
    <property type="term" value="P:aromatic amino acid family biosynthetic process"/>
    <property type="evidence" value="ECO:0007669"/>
    <property type="project" value="UniProtKB-KW"/>
</dbReference>
<evidence type="ECO:0000256" key="3">
    <source>
        <dbReference type="ARBA" id="ARBA00022741"/>
    </source>
</evidence>
<dbReference type="GO" id="GO:0004765">
    <property type="term" value="F:shikimate kinase activity"/>
    <property type="evidence" value="ECO:0007669"/>
    <property type="project" value="TreeGrafter"/>
</dbReference>
<evidence type="ECO:0000313" key="8">
    <source>
        <dbReference type="Proteomes" id="UP000824125"/>
    </source>
</evidence>
<evidence type="ECO:0000256" key="2">
    <source>
        <dbReference type="ARBA" id="ARBA00022679"/>
    </source>
</evidence>
<dbReference type="GO" id="GO:0005524">
    <property type="term" value="F:ATP binding"/>
    <property type="evidence" value="ECO:0007669"/>
    <property type="project" value="UniProtKB-KW"/>
</dbReference>
<dbReference type="InterPro" id="IPR000623">
    <property type="entry name" value="Shikimate_kinase/TSH1"/>
</dbReference>
<dbReference type="Pfam" id="PF01202">
    <property type="entry name" value="SKI"/>
    <property type="match status" value="1"/>
</dbReference>
<reference evidence="7" key="2">
    <citation type="journal article" date="2021" name="PeerJ">
        <title>Extensive microbial diversity within the chicken gut microbiome revealed by metagenomics and culture.</title>
        <authorList>
            <person name="Gilroy R."/>
            <person name="Ravi A."/>
            <person name="Getino M."/>
            <person name="Pursley I."/>
            <person name="Horton D.L."/>
            <person name="Alikhan N.F."/>
            <person name="Baker D."/>
            <person name="Gharbi K."/>
            <person name="Hall N."/>
            <person name="Watson M."/>
            <person name="Adriaenssens E.M."/>
            <person name="Foster-Nyarko E."/>
            <person name="Jarju S."/>
            <person name="Secka A."/>
            <person name="Antonio M."/>
            <person name="Oren A."/>
            <person name="Chaudhuri R.R."/>
            <person name="La Ragione R."/>
            <person name="Hildebrand F."/>
            <person name="Pallen M.J."/>
        </authorList>
    </citation>
    <scope>NUCLEOTIDE SEQUENCE</scope>
    <source>
        <strain evidence="7">CHK176-6737</strain>
    </source>
</reference>
<proteinExistence type="predicted"/>
<keyword evidence="2" id="KW-0808">Transferase</keyword>
<protein>
    <submittedName>
        <fullName evidence="7">Shikimate kinase</fullName>
    </submittedName>
</protein>
<evidence type="ECO:0000256" key="4">
    <source>
        <dbReference type="ARBA" id="ARBA00022777"/>
    </source>
</evidence>
<dbReference type="PRINTS" id="PR01100">
    <property type="entry name" value="SHIKIMTKNASE"/>
</dbReference>
<keyword evidence="6" id="KW-0057">Aromatic amino acid biosynthesis</keyword>
<dbReference type="InterPro" id="IPR031322">
    <property type="entry name" value="Shikimate/glucono_kinase"/>
</dbReference>
<dbReference type="PANTHER" id="PTHR21087:SF16">
    <property type="entry name" value="SHIKIMATE KINASE 1, CHLOROPLASTIC"/>
    <property type="match status" value="1"/>
</dbReference>
<evidence type="ECO:0000256" key="5">
    <source>
        <dbReference type="ARBA" id="ARBA00022840"/>
    </source>
</evidence>
<evidence type="ECO:0000256" key="1">
    <source>
        <dbReference type="ARBA" id="ARBA00022605"/>
    </source>
</evidence>
<accession>A0A9D1MW62</accession>
<dbReference type="EMBL" id="DVNM01000042">
    <property type="protein sequence ID" value="HIU69794.1"/>
    <property type="molecule type" value="Genomic_DNA"/>
</dbReference>
<keyword evidence="3" id="KW-0547">Nucleotide-binding</keyword>
<evidence type="ECO:0000256" key="6">
    <source>
        <dbReference type="ARBA" id="ARBA00023141"/>
    </source>
</evidence>
<sequence length="161" mass="17933">MPGCGKSTCGVLAAKYLLKNFYDTDLLLQNREGMRLQDIINTKGCDYFEAAEEQAILSLDIFGTVIATGGSVVYSEKAMRHLKTLGKVIYLQIRFETMCSRIDNLSVRGVVLKNGSTLADMYDERRVLYERWADDVIVCDGNTTSQTAEAIVQSARTEKKA</sequence>
<comment type="caution">
    <text evidence="7">The sequence shown here is derived from an EMBL/GenBank/DDBJ whole genome shotgun (WGS) entry which is preliminary data.</text>
</comment>
<dbReference type="SUPFAM" id="SSF52540">
    <property type="entry name" value="P-loop containing nucleoside triphosphate hydrolases"/>
    <property type="match status" value="1"/>
</dbReference>
<gene>
    <name evidence="7" type="ORF">IAD23_07555</name>
</gene>
<dbReference type="AlphaFoldDB" id="A0A9D1MW62"/>
<dbReference type="GO" id="GO:0005829">
    <property type="term" value="C:cytosol"/>
    <property type="evidence" value="ECO:0007669"/>
    <property type="project" value="TreeGrafter"/>
</dbReference>
<dbReference type="InterPro" id="IPR027417">
    <property type="entry name" value="P-loop_NTPase"/>
</dbReference>
<keyword evidence="5" id="KW-0067">ATP-binding</keyword>
<evidence type="ECO:0000313" key="7">
    <source>
        <dbReference type="EMBL" id="HIU69794.1"/>
    </source>
</evidence>
<keyword evidence="1" id="KW-0028">Amino-acid biosynthesis</keyword>
<keyword evidence="4 7" id="KW-0418">Kinase</keyword>
<organism evidence="7 8">
    <name type="scientific">Candidatus Scybalenecus merdavium</name>
    <dbReference type="NCBI Taxonomy" id="2840939"/>
    <lineage>
        <taxon>Bacteria</taxon>
        <taxon>Bacillati</taxon>
        <taxon>Bacillota</taxon>
        <taxon>Clostridia</taxon>
        <taxon>Eubacteriales</taxon>
        <taxon>Oscillospiraceae</taxon>
        <taxon>Oscillospiraceae incertae sedis</taxon>
        <taxon>Candidatus Scybalenecus</taxon>
    </lineage>
</organism>
<reference evidence="7" key="1">
    <citation type="submission" date="2020-10" db="EMBL/GenBank/DDBJ databases">
        <authorList>
            <person name="Gilroy R."/>
        </authorList>
    </citation>
    <scope>NUCLEOTIDE SEQUENCE</scope>
    <source>
        <strain evidence="7">CHK176-6737</strain>
    </source>
</reference>